<dbReference type="InterPro" id="IPR011010">
    <property type="entry name" value="DNA_brk_join_enz"/>
</dbReference>
<dbReference type="KEGG" id="dvl:Dvul_2790"/>
<dbReference type="InterPro" id="IPR005116">
    <property type="entry name" value="Transp-assoc_OB_typ1"/>
</dbReference>
<dbReference type="InterPro" id="IPR004606">
    <property type="entry name" value="Mop_domain"/>
</dbReference>
<evidence type="ECO:0000259" key="4">
    <source>
        <dbReference type="PROSITE" id="PS51866"/>
    </source>
</evidence>
<dbReference type="SUPFAM" id="SSF56349">
    <property type="entry name" value="DNA breaking-rejoining enzymes"/>
    <property type="match status" value="1"/>
</dbReference>
<keyword evidence="2" id="KW-0233">DNA recombination</keyword>
<dbReference type="AlphaFoldDB" id="A0A0H3ABK5"/>
<dbReference type="InterPro" id="IPR013762">
    <property type="entry name" value="Integrase-like_cat_sf"/>
</dbReference>
<sequence>MAAADGVAPGHPGLTVAGRHGAATGGALAFEVPDDVRYLTAEQLERLTSSFRAWYGAASNATQRRARGRLWLAFLLFRFGALRLGEVLGIDDEADVDRGHALLHVRGVQPRDVPLPEPVMAEVLRVLDDPMMFSLRGQVLRLDPGYLRRRFYERSGGCGIPRDHLSPRVLRHSRAIELLRGGVPLKVVQQVLGHQSVSLAGNLLRFSEDDARRILRNYLRKESRVRTSARNAFTGRVVSVRRSGFLVEVETLTPSGLRVVSIITEESRHSLDIAPGALVTATVKAPWVMLAPAGTGATGPGQPFMGQTGTDASADQPTVAPPVVAQAATPAACREDESRETPCLAAACQAGADATRGEDAAGMDVVKGGGCSLVRNRYAGVVARVHDGGVAAEVVVDLPEGTTLCALVSGACVRELALAEGVPVTVLFKAFSVILNVV</sequence>
<dbReference type="Pfam" id="PF00589">
    <property type="entry name" value="Phage_integrase"/>
    <property type="match status" value="1"/>
</dbReference>
<dbReference type="EMBL" id="CP000527">
    <property type="protein sequence ID" value="ABM29801.1"/>
    <property type="molecule type" value="Genomic_DNA"/>
</dbReference>
<protein>
    <submittedName>
        <fullName evidence="6">TOBE domain protein</fullName>
    </submittedName>
</protein>
<evidence type="ECO:0000313" key="6">
    <source>
        <dbReference type="EMBL" id="ABM29801.1"/>
    </source>
</evidence>
<dbReference type="SUPFAM" id="SSF50331">
    <property type="entry name" value="MOP-like"/>
    <property type="match status" value="2"/>
</dbReference>
<feature type="domain" description="Mop" evidence="4">
    <location>
        <begin position="226"/>
        <end position="292"/>
    </location>
</feature>
<dbReference type="Pfam" id="PF03459">
    <property type="entry name" value="TOBE"/>
    <property type="match status" value="2"/>
</dbReference>
<feature type="domain" description="Mop" evidence="4">
    <location>
        <begin position="371"/>
        <end position="437"/>
    </location>
</feature>
<dbReference type="InterPro" id="IPR002104">
    <property type="entry name" value="Integrase_catalytic"/>
</dbReference>
<dbReference type="Gene3D" id="2.40.50.100">
    <property type="match status" value="2"/>
</dbReference>
<dbReference type="InterPro" id="IPR008995">
    <property type="entry name" value="Mo/tungstate-bd_C_term_dom"/>
</dbReference>
<name>A0A0H3ABK5_NITV4</name>
<dbReference type="CDD" id="cd00397">
    <property type="entry name" value="DNA_BRE_C"/>
    <property type="match status" value="1"/>
</dbReference>
<evidence type="ECO:0000259" key="5">
    <source>
        <dbReference type="PROSITE" id="PS51898"/>
    </source>
</evidence>
<reference evidence="7" key="1">
    <citation type="journal article" date="2009" name="Environ. Microbiol.">
        <title>Contribution of mobile genetic elements to Desulfovibrio vulgaris genome plasticity.</title>
        <authorList>
            <person name="Walker C.B."/>
            <person name="Stolyar S."/>
            <person name="Chivian D."/>
            <person name="Pinel N."/>
            <person name="Gabster J.A."/>
            <person name="Dehal P.S."/>
            <person name="He Z."/>
            <person name="Yang Z.K."/>
            <person name="Yen H.C."/>
            <person name="Zhou J."/>
            <person name="Wall J.D."/>
            <person name="Hazen T.C."/>
            <person name="Arkin A.P."/>
            <person name="Stahl D.A."/>
        </authorList>
    </citation>
    <scope>NUCLEOTIDE SEQUENCE [LARGE SCALE GENOMIC DNA]</scope>
    <source>
        <strain evidence="7">DP4</strain>
    </source>
</reference>
<dbReference type="GO" id="GO:0015689">
    <property type="term" value="P:molybdate ion transport"/>
    <property type="evidence" value="ECO:0007669"/>
    <property type="project" value="InterPro"/>
</dbReference>
<organism evidence="6 7">
    <name type="scientific">Nitratidesulfovibrio vulgaris (strain DP4)</name>
    <name type="common">Desulfovibrio vulgaris</name>
    <dbReference type="NCBI Taxonomy" id="391774"/>
    <lineage>
        <taxon>Bacteria</taxon>
        <taxon>Pseudomonadati</taxon>
        <taxon>Thermodesulfobacteriota</taxon>
        <taxon>Desulfovibrionia</taxon>
        <taxon>Desulfovibrionales</taxon>
        <taxon>Desulfovibrionaceae</taxon>
        <taxon>Nitratidesulfovibrio</taxon>
    </lineage>
</organism>
<dbReference type="GO" id="GO:0015074">
    <property type="term" value="P:DNA integration"/>
    <property type="evidence" value="ECO:0007669"/>
    <property type="project" value="InterPro"/>
</dbReference>
<dbReference type="Proteomes" id="UP000009173">
    <property type="component" value="Chromosome"/>
</dbReference>
<dbReference type="HOGENOM" id="CLU_048862_0_0_7"/>
<dbReference type="PROSITE" id="PS51898">
    <property type="entry name" value="TYR_RECOMBINASE"/>
    <property type="match status" value="1"/>
</dbReference>
<evidence type="ECO:0000256" key="2">
    <source>
        <dbReference type="ARBA" id="ARBA00023172"/>
    </source>
</evidence>
<gene>
    <name evidence="6" type="ordered locus">Dvul_2790</name>
</gene>
<evidence type="ECO:0000256" key="1">
    <source>
        <dbReference type="ARBA" id="ARBA00022505"/>
    </source>
</evidence>
<dbReference type="GO" id="GO:0006310">
    <property type="term" value="P:DNA recombination"/>
    <property type="evidence" value="ECO:0007669"/>
    <property type="project" value="UniProtKB-KW"/>
</dbReference>
<dbReference type="Gene3D" id="1.10.443.10">
    <property type="entry name" value="Intergrase catalytic core"/>
    <property type="match status" value="1"/>
</dbReference>
<evidence type="ECO:0000256" key="3">
    <source>
        <dbReference type="PROSITE-ProRule" id="PRU01213"/>
    </source>
</evidence>
<proteinExistence type="predicted"/>
<keyword evidence="1 3" id="KW-0500">Molybdenum</keyword>
<evidence type="ECO:0000313" key="7">
    <source>
        <dbReference type="Proteomes" id="UP000009173"/>
    </source>
</evidence>
<feature type="domain" description="Tyr recombinase" evidence="5">
    <location>
        <begin position="34"/>
        <end position="219"/>
    </location>
</feature>
<dbReference type="PROSITE" id="PS51866">
    <property type="entry name" value="MOP"/>
    <property type="match status" value="2"/>
</dbReference>
<dbReference type="NCBIfam" id="TIGR00638">
    <property type="entry name" value="Mop"/>
    <property type="match status" value="1"/>
</dbReference>
<dbReference type="GO" id="GO:0003677">
    <property type="term" value="F:DNA binding"/>
    <property type="evidence" value="ECO:0007669"/>
    <property type="project" value="InterPro"/>
</dbReference>
<accession>A0A0H3ABK5</accession>